<reference evidence="3 4" key="1">
    <citation type="submission" date="2023-09" db="UniProtKB">
        <authorList>
            <consortium name="RefSeq"/>
        </authorList>
    </citation>
    <scope>IDENTIFICATION</scope>
</reference>
<evidence type="ECO:0000313" key="2">
    <source>
        <dbReference type="Proteomes" id="UP000079169"/>
    </source>
</evidence>
<evidence type="ECO:0000313" key="3">
    <source>
        <dbReference type="RefSeq" id="XP_017298420.1"/>
    </source>
</evidence>
<dbReference type="Proteomes" id="UP000079169">
    <property type="component" value="Unplaced"/>
</dbReference>
<dbReference type="RefSeq" id="XP_017298421.1">
    <property type="nucleotide sequence ID" value="XM_017442932.2"/>
</dbReference>
<feature type="region of interest" description="Disordered" evidence="1">
    <location>
        <begin position="40"/>
        <end position="73"/>
    </location>
</feature>
<proteinExistence type="predicted"/>
<protein>
    <submittedName>
        <fullName evidence="3 4">Flocculation protein FLO11</fullName>
    </submittedName>
</protein>
<organism evidence="4">
    <name type="scientific">Diaphorina citri</name>
    <name type="common">Asian citrus psyllid</name>
    <dbReference type="NCBI Taxonomy" id="121845"/>
    <lineage>
        <taxon>Eukaryota</taxon>
        <taxon>Metazoa</taxon>
        <taxon>Ecdysozoa</taxon>
        <taxon>Arthropoda</taxon>
        <taxon>Hexapoda</taxon>
        <taxon>Insecta</taxon>
        <taxon>Pterygota</taxon>
        <taxon>Neoptera</taxon>
        <taxon>Paraneoptera</taxon>
        <taxon>Hemiptera</taxon>
        <taxon>Sternorrhyncha</taxon>
        <taxon>Psylloidea</taxon>
        <taxon>Psyllidae</taxon>
        <taxon>Diaphorininae</taxon>
        <taxon>Diaphorina</taxon>
    </lineage>
</organism>
<feature type="compositionally biased region" description="Low complexity" evidence="1">
    <location>
        <begin position="351"/>
        <end position="381"/>
    </location>
</feature>
<dbReference type="RefSeq" id="XP_017298420.1">
    <property type="nucleotide sequence ID" value="XM_017442931.2"/>
</dbReference>
<dbReference type="GeneID" id="108252048"/>
<feature type="region of interest" description="Disordered" evidence="1">
    <location>
        <begin position="158"/>
        <end position="177"/>
    </location>
</feature>
<feature type="compositionally biased region" description="Polar residues" evidence="1">
    <location>
        <begin position="321"/>
        <end position="332"/>
    </location>
</feature>
<feature type="compositionally biased region" description="Pro residues" evidence="1">
    <location>
        <begin position="134"/>
        <end position="150"/>
    </location>
</feature>
<feature type="region of interest" description="Disordered" evidence="1">
    <location>
        <begin position="127"/>
        <end position="153"/>
    </location>
</feature>
<dbReference type="STRING" id="121845.A0A1S4E8A4"/>
<name>A0A1S4E8A4_DIACI</name>
<gene>
    <name evidence="3 4" type="primary">LOC108252048</name>
</gene>
<accession>A0A1S4E8A4</accession>
<feature type="compositionally biased region" description="Basic and acidic residues" evidence="1">
    <location>
        <begin position="40"/>
        <end position="50"/>
    </location>
</feature>
<evidence type="ECO:0000313" key="4">
    <source>
        <dbReference type="RefSeq" id="XP_017298421.1"/>
    </source>
</evidence>
<dbReference type="PaxDb" id="121845-A0A1S4E8A4"/>
<evidence type="ECO:0000256" key="1">
    <source>
        <dbReference type="SAM" id="MobiDB-lite"/>
    </source>
</evidence>
<dbReference type="KEGG" id="dci:108252048"/>
<feature type="region of interest" description="Disordered" evidence="1">
    <location>
        <begin position="286"/>
        <end position="384"/>
    </location>
</feature>
<dbReference type="AlphaFoldDB" id="A0A1S4E8A4"/>
<sequence>MPGSRDCQSQKRRLYPIRDQMMEWVESITGKLREMRILSPKENHYSKMPEQRPPLLPTRDPNSPLPLPPLGPSSLLPGVEPVLHLDNHVDRSQGSSVLSPVQMGMIAPSTESSEYTRGLQRLLSRVSSLTEAPTTPPPPPSSQPTSPSPLPSNVTVIEVNASDPTPPSQPSTSRESDNVFNFAFVNEALTTSGEENDVFFTPPATPGLPGSIARFINPLGQHISNSGPSGGSNATCDPFAPCTSNTSVSTASNHTLDPFSPITSESARTTPALMRVDPFAPIIETPGAVTTSNESGRINAVKEDNTISSGAPSIGNDSERNSNVVTVSSDSHINIVPPSATRHVSRLNNNSSIPSSKPSSSTSVSLSSSSKPASSSQVTPSCKATKPTVNVITQNSANANTTCLSVFNAPPLPPAPNNRSNIPPLVSNNRANIPLAANRNNSSWSKLI</sequence>
<keyword evidence="2" id="KW-1185">Reference proteome</keyword>